<accession>A0ABD0J6K6</accession>
<dbReference type="CDD" id="cd00032">
    <property type="entry name" value="CASc"/>
    <property type="match status" value="1"/>
</dbReference>
<organism evidence="13 14">
    <name type="scientific">Batillaria attramentaria</name>
    <dbReference type="NCBI Taxonomy" id="370345"/>
    <lineage>
        <taxon>Eukaryota</taxon>
        <taxon>Metazoa</taxon>
        <taxon>Spiralia</taxon>
        <taxon>Lophotrochozoa</taxon>
        <taxon>Mollusca</taxon>
        <taxon>Gastropoda</taxon>
        <taxon>Caenogastropoda</taxon>
        <taxon>Sorbeoconcha</taxon>
        <taxon>Cerithioidea</taxon>
        <taxon>Batillariidae</taxon>
        <taxon>Batillaria</taxon>
    </lineage>
</organism>
<dbReference type="PROSITE" id="PS50207">
    <property type="entry name" value="CASPASE_P10"/>
    <property type="match status" value="1"/>
</dbReference>
<evidence type="ECO:0000256" key="5">
    <source>
        <dbReference type="ARBA" id="ARBA00022807"/>
    </source>
</evidence>
<feature type="repeat" description="ANK" evidence="8">
    <location>
        <begin position="999"/>
        <end position="1031"/>
    </location>
</feature>
<dbReference type="PROSITE" id="PS50208">
    <property type="entry name" value="CASPASE_P20"/>
    <property type="match status" value="1"/>
</dbReference>
<feature type="repeat" description="ANK" evidence="8">
    <location>
        <begin position="570"/>
        <end position="602"/>
    </location>
</feature>
<dbReference type="SUPFAM" id="SSF52129">
    <property type="entry name" value="Caspase-like"/>
    <property type="match status" value="1"/>
</dbReference>
<evidence type="ECO:0000259" key="12">
    <source>
        <dbReference type="PROSITE" id="PS50208"/>
    </source>
</evidence>
<dbReference type="PROSITE" id="PS01122">
    <property type="entry name" value="CASPASE_CYS"/>
    <property type="match status" value="1"/>
</dbReference>
<dbReference type="InterPro" id="IPR049050">
    <property type="entry name" value="nSTAND3"/>
</dbReference>
<dbReference type="PRINTS" id="PR00376">
    <property type="entry name" value="IL1BCENZYME"/>
</dbReference>
<evidence type="ECO:0000259" key="11">
    <source>
        <dbReference type="PROSITE" id="PS50207"/>
    </source>
</evidence>
<keyword evidence="3" id="KW-0677">Repeat</keyword>
<feature type="repeat" description="ANK" evidence="8">
    <location>
        <begin position="702"/>
        <end position="734"/>
    </location>
</feature>
<dbReference type="InterPro" id="IPR002110">
    <property type="entry name" value="Ankyrin_rpt"/>
</dbReference>
<dbReference type="Pfam" id="PF13637">
    <property type="entry name" value="Ank_4"/>
    <property type="match status" value="3"/>
</dbReference>
<feature type="repeat" description="ANK" evidence="8">
    <location>
        <begin position="178"/>
        <end position="210"/>
    </location>
</feature>
<evidence type="ECO:0000313" key="13">
    <source>
        <dbReference type="EMBL" id="KAK7463151.1"/>
    </source>
</evidence>
<feature type="repeat" description="ANK" evidence="8">
    <location>
        <begin position="867"/>
        <end position="899"/>
    </location>
</feature>
<feature type="region of interest" description="Disordered" evidence="10">
    <location>
        <begin position="1881"/>
        <end position="1929"/>
    </location>
</feature>
<sequence length="2020" mass="220317">MREIIGHEQMSTYSQAYISAANILEKDRCLIISGSGWTEMMSLGHSLLVQYSAKGYTPLIAHRFEEWQQVSRKGTKQIVFLKDIFGRDKLNEGQIMKWIMDFEHSHKSFTRDGCLVIITVSVQVMNQLSAFGQGRIFEGMRRLDLDKIHTGSGKPTGQTQKSRHSSDTSRPLYNPDGADNTPLHNACHSGDLDIVKRLVDEGASLSTLNKAGQTPLRVAFSQGNFPVICFLLGLTESELCQYAPDKLNLDLSFLHAVSVGHKVLVERFLCQGADPESRNEAGESALHIACRHNRADIAETLIKHTKNVDPVDREGQTPLHAASSAGYVEPSRLLLQHNANIESFDAEGYKPLHIASKRNHLSVIKLFLQYGANVETQTQTSRQTALHVASAEGQTNACKLLLENDAMVNAVDTLECTPLHFACERGYPETVKVLLTSSADANAVNKDGFSPLHIASMKNQDQIIDILLQHGAEIDLTDLSGKGHVSIVEMLLNRGADAEKVTLNGFTPLHLACQNGHTRVVEILLNSSVDVDKATSKGATPLHLASKNGHVTIVEMLLNRGADAEKVTLDGATPLHFACQNGHTRVVEILLNSKANVDKAMSKGATSLHLASGKGYVTIVEMLLNHGADAEKVKMNGFTSLHFACQNGHTQVVEILLKHNDDTGKPTSDGDTPLHLASLNGHVTIVEMLLNRGADAEKVKLDGFTPLHLACQNGHTRVVEILLNSSADVDMATSKGATSLHLASLQGHVTIVEMLLNRGADAEKVTLDGFTPLHLACQNGHTRVVEILLNSSVDVDKATSKGATPLHLASLNGHVTIVEMLLNRGADAEKVTLVGATPLHVACQNGHTQVVEILLKQNDDIDKATSTGATPLHLASENGHVTIVEMLLNRGADAEKVTLDGATPLHLACQNGHTRVVEILLNSSVDVDKATSKGTTSLHLASLQGHVTIVEMLLNRGADAEKVTLDGATSLHFACQNGHTQVAEILLTEGADKDKVTATGCTPLFFACFTGRTDVAELLFKHGAEIEIVNENNQTPLHIASQYGNFETVVFLLEKGAKNDRKDVEGCTPLHLSSFFGHNSIVLALLEYNSEVDAKEQLGYTPLHFACFNGHGEVANTLLNHGADKSIKTHNNFTCLEIACKNGHMQVVERLTGVNEDRERYLNENTLLHLACGNDYFVVETAPYRGACVGNHEAVVRYLLGQKEDINATNQHGDTPLHCASAAGRAELVKLLIQHGADIQLSCNDGNTPLHLACSNGHCEGAALLLEAGAKPDKVNDDGNTPLHSACTKGHVRVVSLLLERGSDPNAVNNKGNTPLHEASYHGFLDIVQCLLCNNASAIVANNEGEVPADLASKEHHEDVARLLQPYGGPSFCKHWHFKKTFFRNGGRLQGKHSDVVLTIPENAIKVSDTVIVKGAVSMDLRRAHEALGLPENENLISPIVEYSSGQGYEFQSPVQICIPHFLPKTFCRDKVRVYKFKRNDSGGFIPEELTLLQPGDADEARSKVFQISEHRPIKVWISHFCAVVCTYCGKIPPQLTLKLYGNLIQRDRKDVELSLYIWDKRLTCQDSCRVFRLSDLLPCCPETIAKTVHWALHNAPDTDPEVFRCVIKAGYVSADNGPSEIMEGLPQETLMVTLDTVDSAGEKEQRLTRTRSESTLRLLENRPVGEQLKTPVQATQLKDSDVSRPLENQISTGENSGAAAASGPSEFPFVNPDDIEVIKVSTESDPEMIARFEKMASGEDTEIYRMRHCPRGVLLIINNRHFDRARSKRPGFSDRDGTEVDGKALHNLFTGLGFKVESRNDCTSREMEIAVQEEMGKDHTAYDCFACAILSHGSEDVIFGVDGSELTTERLKDIVNASGSLNSKPKLIFIQACQGAQHDAGKAANPSGEGAASSACANSNEKDRVDNNASQGSKEDPVQNPPTLLQSDCPRVPSTSDLFICVPSSSGYYSYRDPQRGTLFIQAIVKVFAESACKKDFCSLMSKVGGLISKYERHKQQPGFEFYPRKELYFFPGLPYASD</sequence>
<feature type="repeat" description="ANK" evidence="8">
    <location>
        <begin position="834"/>
        <end position="866"/>
    </location>
</feature>
<feature type="repeat" description="ANK" evidence="8">
    <location>
        <begin position="801"/>
        <end position="833"/>
    </location>
</feature>
<dbReference type="Gene3D" id="1.25.40.20">
    <property type="entry name" value="Ankyrin repeat-containing domain"/>
    <property type="match status" value="13"/>
</dbReference>
<feature type="repeat" description="ANK" evidence="8">
    <location>
        <begin position="1032"/>
        <end position="1064"/>
    </location>
</feature>
<feature type="repeat" description="ANK" evidence="8">
    <location>
        <begin position="603"/>
        <end position="635"/>
    </location>
</feature>
<keyword evidence="7" id="KW-0865">Zymogen</keyword>
<dbReference type="Proteomes" id="UP001519460">
    <property type="component" value="Unassembled WGS sequence"/>
</dbReference>
<proteinExistence type="inferred from homology"/>
<dbReference type="InterPro" id="IPR029030">
    <property type="entry name" value="Caspase-like_dom_sf"/>
</dbReference>
<feature type="repeat" description="ANK" evidence="8">
    <location>
        <begin position="933"/>
        <end position="965"/>
    </location>
</feature>
<feature type="repeat" description="ANK" evidence="8">
    <location>
        <begin position="281"/>
        <end position="313"/>
    </location>
</feature>
<feature type="repeat" description="ANK" evidence="8">
    <location>
        <begin position="900"/>
        <end position="932"/>
    </location>
</feature>
<reference evidence="13 14" key="1">
    <citation type="journal article" date="2023" name="Sci. Data">
        <title>Genome assembly of the Korean intertidal mud-creeper Batillaria attramentaria.</title>
        <authorList>
            <person name="Patra A.K."/>
            <person name="Ho P.T."/>
            <person name="Jun S."/>
            <person name="Lee S.J."/>
            <person name="Kim Y."/>
            <person name="Won Y.J."/>
        </authorList>
    </citation>
    <scope>NUCLEOTIDE SEQUENCE [LARGE SCALE GENOMIC DNA]</scope>
    <source>
        <strain evidence="13">Wonlab-2016</strain>
    </source>
</reference>
<dbReference type="GO" id="GO:0008234">
    <property type="term" value="F:cysteine-type peptidase activity"/>
    <property type="evidence" value="ECO:0007669"/>
    <property type="project" value="UniProtKB-KW"/>
</dbReference>
<evidence type="ECO:0000256" key="4">
    <source>
        <dbReference type="ARBA" id="ARBA00022801"/>
    </source>
</evidence>
<feature type="repeat" description="ANK" evidence="8">
    <location>
        <begin position="1212"/>
        <end position="1244"/>
    </location>
</feature>
<feature type="repeat" description="ANK" evidence="8">
    <location>
        <begin position="537"/>
        <end position="569"/>
    </location>
</feature>
<dbReference type="InterPro" id="IPR001309">
    <property type="entry name" value="Pept_C14_p20"/>
</dbReference>
<evidence type="ECO:0000256" key="10">
    <source>
        <dbReference type="SAM" id="MobiDB-lite"/>
    </source>
</evidence>
<dbReference type="Pfam" id="PF20720">
    <property type="entry name" value="nSTAND3"/>
    <property type="match status" value="1"/>
</dbReference>
<dbReference type="PROSITE" id="PS01121">
    <property type="entry name" value="CASPASE_HIS"/>
    <property type="match status" value="1"/>
</dbReference>
<dbReference type="PROSITE" id="PS50088">
    <property type="entry name" value="ANK_REPEAT"/>
    <property type="match status" value="30"/>
</dbReference>
<dbReference type="PANTHER" id="PTHR24198">
    <property type="entry name" value="ANKYRIN REPEAT AND PROTEIN KINASE DOMAIN-CONTAINING PROTEIN"/>
    <property type="match status" value="1"/>
</dbReference>
<dbReference type="SMART" id="SM00248">
    <property type="entry name" value="ANK"/>
    <property type="match status" value="35"/>
</dbReference>
<protein>
    <recommendedName>
        <fullName evidence="15">Ankyrin-3</fullName>
    </recommendedName>
</protein>
<dbReference type="GO" id="GO:0006508">
    <property type="term" value="P:proteolysis"/>
    <property type="evidence" value="ECO:0007669"/>
    <property type="project" value="UniProtKB-KW"/>
</dbReference>
<dbReference type="SMART" id="SM00115">
    <property type="entry name" value="CASc"/>
    <property type="match status" value="1"/>
</dbReference>
<feature type="repeat" description="ANK" evidence="8">
    <location>
        <begin position="1065"/>
        <end position="1097"/>
    </location>
</feature>
<evidence type="ECO:0008006" key="15">
    <source>
        <dbReference type="Google" id="ProtNLM"/>
    </source>
</evidence>
<evidence type="ECO:0000256" key="2">
    <source>
        <dbReference type="ARBA" id="ARBA00022670"/>
    </source>
</evidence>
<dbReference type="InterPro" id="IPR015917">
    <property type="entry name" value="Pept_C14A"/>
</dbReference>
<feature type="repeat" description="ANK" evidence="8">
    <location>
        <begin position="669"/>
        <end position="701"/>
    </location>
</feature>
<dbReference type="InterPro" id="IPR002138">
    <property type="entry name" value="Pept_C14_p10"/>
</dbReference>
<dbReference type="PANTHER" id="PTHR24198:SF165">
    <property type="entry name" value="ANKYRIN REPEAT-CONTAINING PROTEIN-RELATED"/>
    <property type="match status" value="1"/>
</dbReference>
<dbReference type="InterPro" id="IPR033139">
    <property type="entry name" value="Caspase_cys_AS"/>
</dbReference>
<comment type="similarity">
    <text evidence="1 9">Belongs to the peptidase C14A family.</text>
</comment>
<dbReference type="SUPFAM" id="SSF48403">
    <property type="entry name" value="Ankyrin repeat"/>
    <property type="match status" value="4"/>
</dbReference>
<feature type="repeat" description="ANK" evidence="8">
    <location>
        <begin position="636"/>
        <end position="668"/>
    </location>
</feature>
<feature type="repeat" description="ANK" evidence="8">
    <location>
        <begin position="966"/>
        <end position="998"/>
    </location>
</feature>
<feature type="repeat" description="ANK" evidence="8">
    <location>
        <begin position="1278"/>
        <end position="1310"/>
    </location>
</feature>
<evidence type="ECO:0000256" key="9">
    <source>
        <dbReference type="RuleBase" id="RU003971"/>
    </source>
</evidence>
<feature type="domain" description="Caspase family p20" evidence="12">
    <location>
        <begin position="1751"/>
        <end position="1878"/>
    </location>
</feature>
<feature type="compositionally biased region" description="Polar residues" evidence="10">
    <location>
        <begin position="1687"/>
        <end position="1696"/>
    </location>
</feature>
<keyword evidence="14" id="KW-1185">Reference proteome</keyword>
<feature type="repeat" description="ANK" evidence="8">
    <location>
        <begin position="447"/>
        <end position="479"/>
    </location>
</feature>
<dbReference type="InterPro" id="IPR000906">
    <property type="entry name" value="ZU5_dom"/>
</dbReference>
<dbReference type="Pfam" id="PF00023">
    <property type="entry name" value="Ank"/>
    <property type="match status" value="5"/>
</dbReference>
<feature type="repeat" description="ANK" evidence="8">
    <location>
        <begin position="1311"/>
        <end position="1343"/>
    </location>
</feature>
<evidence type="ECO:0000256" key="1">
    <source>
        <dbReference type="ARBA" id="ARBA00010134"/>
    </source>
</evidence>
<feature type="repeat" description="ANK" evidence="8">
    <location>
        <begin position="314"/>
        <end position="346"/>
    </location>
</feature>
<dbReference type="InterPro" id="IPR036770">
    <property type="entry name" value="Ankyrin_rpt-contain_sf"/>
</dbReference>
<dbReference type="Pfam" id="PF00791">
    <property type="entry name" value="ZU5"/>
    <property type="match status" value="1"/>
</dbReference>
<evidence type="ECO:0000313" key="14">
    <source>
        <dbReference type="Proteomes" id="UP001519460"/>
    </source>
</evidence>
<name>A0ABD0J6K6_9CAEN</name>
<evidence type="ECO:0000256" key="8">
    <source>
        <dbReference type="PROSITE-ProRule" id="PRU00023"/>
    </source>
</evidence>
<feature type="repeat" description="ANK" evidence="8">
    <location>
        <begin position="504"/>
        <end position="536"/>
    </location>
</feature>
<feature type="repeat" description="ANK" evidence="8">
    <location>
        <begin position="768"/>
        <end position="800"/>
    </location>
</feature>
<feature type="repeat" description="ANK" evidence="8">
    <location>
        <begin position="1098"/>
        <end position="1130"/>
    </location>
</feature>
<dbReference type="PROSITE" id="PS50297">
    <property type="entry name" value="ANK_REP_REGION"/>
    <property type="match status" value="30"/>
</dbReference>
<evidence type="ECO:0000256" key="6">
    <source>
        <dbReference type="ARBA" id="ARBA00023043"/>
    </source>
</evidence>
<dbReference type="PRINTS" id="PR01415">
    <property type="entry name" value="ANKYRIN"/>
</dbReference>
<evidence type="ECO:0000256" key="7">
    <source>
        <dbReference type="ARBA" id="ARBA00023145"/>
    </source>
</evidence>
<gene>
    <name evidence="13" type="ORF">BaRGS_00038263</name>
</gene>
<feature type="repeat" description="ANK" evidence="8">
    <location>
        <begin position="381"/>
        <end position="413"/>
    </location>
</feature>
<feature type="region of interest" description="Disordered" evidence="10">
    <location>
        <begin position="148"/>
        <end position="180"/>
    </location>
</feature>
<dbReference type="Pfam" id="PF12796">
    <property type="entry name" value="Ank_2"/>
    <property type="match status" value="9"/>
</dbReference>
<feature type="repeat" description="ANK" evidence="8">
    <location>
        <begin position="347"/>
        <end position="379"/>
    </location>
</feature>
<dbReference type="InterPro" id="IPR011600">
    <property type="entry name" value="Pept_C14_caspase"/>
</dbReference>
<evidence type="ECO:0000256" key="3">
    <source>
        <dbReference type="ARBA" id="ARBA00022737"/>
    </source>
</evidence>
<feature type="repeat" description="ANK" evidence="8">
    <location>
        <begin position="1245"/>
        <end position="1277"/>
    </location>
</feature>
<dbReference type="InterPro" id="IPR016129">
    <property type="entry name" value="Caspase_his_AS"/>
</dbReference>
<dbReference type="Gene3D" id="3.40.50.1460">
    <property type="match status" value="1"/>
</dbReference>
<dbReference type="Gene3D" id="2.60.220.30">
    <property type="match status" value="1"/>
</dbReference>
<comment type="caution">
    <text evidence="13">The sequence shown here is derived from an EMBL/GenBank/DDBJ whole genome shotgun (WGS) entry which is preliminary data.</text>
</comment>
<keyword evidence="2" id="KW-0645">Protease</keyword>
<keyword evidence="5" id="KW-0788">Thiol protease</keyword>
<feature type="repeat" description="ANK" evidence="8">
    <location>
        <begin position="417"/>
        <end position="446"/>
    </location>
</feature>
<keyword evidence="6 8" id="KW-0040">ANK repeat</keyword>
<dbReference type="EMBL" id="JACVVK020000609">
    <property type="protein sequence ID" value="KAK7463151.1"/>
    <property type="molecule type" value="Genomic_DNA"/>
</dbReference>
<feature type="repeat" description="ANK" evidence="8">
    <location>
        <begin position="735"/>
        <end position="767"/>
    </location>
</feature>
<keyword evidence="4" id="KW-0378">Hydrolase</keyword>
<feature type="region of interest" description="Disordered" evidence="10">
    <location>
        <begin position="1680"/>
        <end position="1708"/>
    </location>
</feature>
<feature type="domain" description="Caspase family p10" evidence="11">
    <location>
        <begin position="1929"/>
        <end position="2013"/>
    </location>
</feature>
<dbReference type="Pfam" id="PF00656">
    <property type="entry name" value="Peptidase_C14"/>
    <property type="match status" value="1"/>
</dbReference>